<proteinExistence type="predicted"/>
<accession>A0A1M6U7N8</accession>
<gene>
    <name evidence="1" type="ORF">SAMN05216369_2644</name>
</gene>
<dbReference type="OrthoDB" id="6360607at2"/>
<protein>
    <submittedName>
        <fullName evidence="1">Uncharacterized protein</fullName>
    </submittedName>
</protein>
<reference evidence="2" key="1">
    <citation type="submission" date="2016-11" db="EMBL/GenBank/DDBJ databases">
        <authorList>
            <person name="Varghese N."/>
            <person name="Submissions S."/>
        </authorList>
    </citation>
    <scope>NUCLEOTIDE SEQUENCE [LARGE SCALE GENOMIC DNA]</scope>
    <source>
        <strain evidence="2">CGMCC 1.10835</strain>
    </source>
</reference>
<keyword evidence="2" id="KW-1185">Reference proteome</keyword>
<dbReference type="Proteomes" id="UP000184497">
    <property type="component" value="Unassembled WGS sequence"/>
</dbReference>
<dbReference type="EMBL" id="FRAQ01000002">
    <property type="protein sequence ID" value="SHK65088.1"/>
    <property type="molecule type" value="Genomic_DNA"/>
</dbReference>
<name>A0A1M6U7N8_9GAMM</name>
<evidence type="ECO:0000313" key="2">
    <source>
        <dbReference type="Proteomes" id="UP000184497"/>
    </source>
</evidence>
<organism evidence="1 2">
    <name type="scientific">Marinobacter antarcticus</name>
    <dbReference type="NCBI Taxonomy" id="564117"/>
    <lineage>
        <taxon>Bacteria</taxon>
        <taxon>Pseudomonadati</taxon>
        <taxon>Pseudomonadota</taxon>
        <taxon>Gammaproteobacteria</taxon>
        <taxon>Pseudomonadales</taxon>
        <taxon>Marinobacteraceae</taxon>
        <taxon>Marinobacter</taxon>
    </lineage>
</organism>
<dbReference type="AlphaFoldDB" id="A0A1M6U7N8"/>
<dbReference type="STRING" id="564117.SAMN05216369_2644"/>
<dbReference type="RefSeq" id="WP_072798365.1">
    <property type="nucleotide sequence ID" value="NZ_FRAQ01000002.1"/>
</dbReference>
<evidence type="ECO:0000313" key="1">
    <source>
        <dbReference type="EMBL" id="SHK65088.1"/>
    </source>
</evidence>
<sequence>MIDNFKTDLVVRVAAISLAEVLKAMGYLKPTSANLERLQNVLESHEFGLNDGGYDFKFSSEGFLRALCVVLGMDMALTDQRITRVTKRLAEEKAAFHPCLWVDTGFTRKGQPLFALAACEHQRYLNFAKGFWRLPLDRQLGRAQCMVREHVFETGGTLGIWGEIKQYWFYYKKEAAYLLARNGEVIGNRAGPVPSQAKAIMALDVISPETREAPQ</sequence>